<dbReference type="Proteomes" id="UP000515971">
    <property type="component" value="Chromosome"/>
</dbReference>
<dbReference type="RefSeq" id="WP_187537066.1">
    <property type="nucleotide sequence ID" value="NZ_BAABJT010000001.1"/>
</dbReference>
<dbReference type="InterPro" id="IPR021440">
    <property type="entry name" value="DUF3089"/>
</dbReference>
<name>A0A7G9SF49_9SPHN</name>
<reference evidence="2 3" key="1">
    <citation type="submission" date="2020-08" db="EMBL/GenBank/DDBJ databases">
        <title>Genome sequence of Sphingomonas lutea KCTC 23642T.</title>
        <authorList>
            <person name="Hyun D.-W."/>
            <person name="Bae J.-W."/>
        </authorList>
    </citation>
    <scope>NUCLEOTIDE SEQUENCE [LARGE SCALE GENOMIC DNA]</scope>
    <source>
        <strain evidence="2 3">KCTC 23642</strain>
    </source>
</reference>
<dbReference type="KEGG" id="slut:H9L13_06985"/>
<gene>
    <name evidence="2" type="ORF">H9L13_06985</name>
</gene>
<evidence type="ECO:0000313" key="2">
    <source>
        <dbReference type="EMBL" id="QNN66474.1"/>
    </source>
</evidence>
<proteinExistence type="predicted"/>
<evidence type="ECO:0000256" key="1">
    <source>
        <dbReference type="SAM" id="MobiDB-lite"/>
    </source>
</evidence>
<dbReference type="InterPro" id="IPR029058">
    <property type="entry name" value="AB_hydrolase_fold"/>
</dbReference>
<dbReference type="SUPFAM" id="SSF53474">
    <property type="entry name" value="alpha/beta-Hydrolases"/>
    <property type="match status" value="1"/>
</dbReference>
<protein>
    <submittedName>
        <fullName evidence="2">DUF3089 domain-containing protein</fullName>
    </submittedName>
</protein>
<evidence type="ECO:0000313" key="3">
    <source>
        <dbReference type="Proteomes" id="UP000515971"/>
    </source>
</evidence>
<organism evidence="2 3">
    <name type="scientific">Sphingomonas lutea</name>
    <dbReference type="NCBI Taxonomy" id="1045317"/>
    <lineage>
        <taxon>Bacteria</taxon>
        <taxon>Pseudomonadati</taxon>
        <taxon>Pseudomonadota</taxon>
        <taxon>Alphaproteobacteria</taxon>
        <taxon>Sphingomonadales</taxon>
        <taxon>Sphingomonadaceae</taxon>
        <taxon>Sphingomonas</taxon>
    </lineage>
</organism>
<dbReference type="Gene3D" id="3.40.50.1820">
    <property type="entry name" value="alpha/beta hydrolase"/>
    <property type="match status" value="1"/>
</dbReference>
<dbReference type="AlphaFoldDB" id="A0A7G9SF49"/>
<feature type="region of interest" description="Disordered" evidence="1">
    <location>
        <begin position="64"/>
        <end position="85"/>
    </location>
</feature>
<sequence>MCARRFLIVIFVLTLLGVAGAFAIFQFGQRVLISQATPKGHFAPPPTSDAPDYSRAENWLASADLPDNPSHWRPENDAGSTEPSANDVSVFYVHPTTYLSRDSWNAQMRPDAQTEARTRLFVQSQASVFAQDATVWAPRYRQAAYGAFLLRSDDAQKALDLAYADVAAAFDAFVRRNPQRPLILAAHSQGALHLSRLLRERAGAVKGRLVAAYVVGWPLSTAADLPAIGLPGCSRPDQTGCVLSWQSFGQPANPDLITDAWVGTLGPTGMKRERKDMLCVNPITGTAGGAAPPSANLGTLVPSADLASATIEPGRVGARCDNGLLLIDGAIPPLGAFVLPGNNHHVYDYALFWASVREDARRRIAAWQR</sequence>
<dbReference type="EMBL" id="CP060718">
    <property type="protein sequence ID" value="QNN66474.1"/>
    <property type="molecule type" value="Genomic_DNA"/>
</dbReference>
<keyword evidence="3" id="KW-1185">Reference proteome</keyword>
<accession>A0A7G9SF49</accession>
<dbReference type="Pfam" id="PF11288">
    <property type="entry name" value="DUF3089"/>
    <property type="match status" value="1"/>
</dbReference>